<evidence type="ECO:0000313" key="1">
    <source>
        <dbReference type="EMBL" id="DAF60773.1"/>
    </source>
</evidence>
<name>A0A8S5TBT1_9CAUD</name>
<reference evidence="1" key="1">
    <citation type="journal article" date="2021" name="Proc. Natl. Acad. Sci. U.S.A.">
        <title>A Catalog of Tens of Thousands of Viruses from Human Metagenomes Reveals Hidden Associations with Chronic Diseases.</title>
        <authorList>
            <person name="Tisza M.J."/>
            <person name="Buck C.B."/>
        </authorList>
    </citation>
    <scope>NUCLEOTIDE SEQUENCE</scope>
    <source>
        <strain evidence="1">CtNZc11</strain>
    </source>
</reference>
<accession>A0A8S5TBT1</accession>
<sequence length="112" mass="12635">MATENIKKGQIAYPDNYELKYVNGAFGGRTAKGEMIVNFFFETMPYPQGSEIKFLSNDDTATETFIESDVTVVKEVKGGIIMSLETAKSIYEWLGRNIEFEEKKESELEAGE</sequence>
<organism evidence="1">
    <name type="scientific">Siphoviridae sp. ctNZc11</name>
    <dbReference type="NCBI Taxonomy" id="2827858"/>
    <lineage>
        <taxon>Viruses</taxon>
        <taxon>Duplodnaviria</taxon>
        <taxon>Heunggongvirae</taxon>
        <taxon>Uroviricota</taxon>
        <taxon>Caudoviricetes</taxon>
    </lineage>
</organism>
<protein>
    <submittedName>
        <fullName evidence="1">Uncharacterized protein</fullName>
    </submittedName>
</protein>
<proteinExistence type="predicted"/>
<dbReference type="EMBL" id="BK032797">
    <property type="protein sequence ID" value="DAF60773.1"/>
    <property type="molecule type" value="Genomic_DNA"/>
</dbReference>